<protein>
    <submittedName>
        <fullName evidence="4">Iron dicitrate transporter FecR</fullName>
    </submittedName>
</protein>
<dbReference type="Gene3D" id="2.60.120.1440">
    <property type="match status" value="1"/>
</dbReference>
<dbReference type="FunFam" id="2.60.120.1440:FF:000001">
    <property type="entry name" value="Putative anti-sigma factor"/>
    <property type="match status" value="1"/>
</dbReference>
<dbReference type="PANTHER" id="PTHR30273">
    <property type="entry name" value="PERIPLASMIC SIGNAL SENSOR AND SIGMA FACTOR ACTIVATOR FECR-RELATED"/>
    <property type="match status" value="1"/>
</dbReference>
<dbReference type="InterPro" id="IPR032508">
    <property type="entry name" value="FecR_C"/>
</dbReference>
<dbReference type="InterPro" id="IPR012373">
    <property type="entry name" value="Ferrdict_sens_TM"/>
</dbReference>
<dbReference type="PANTHER" id="PTHR30273:SF2">
    <property type="entry name" value="PROTEIN FECR"/>
    <property type="match status" value="1"/>
</dbReference>
<accession>A0A512RMF5</accession>
<keyword evidence="5" id="KW-1185">Reference proteome</keyword>
<dbReference type="GO" id="GO:0016989">
    <property type="term" value="F:sigma factor antagonist activity"/>
    <property type="evidence" value="ECO:0007669"/>
    <property type="project" value="TreeGrafter"/>
</dbReference>
<evidence type="ECO:0000313" key="5">
    <source>
        <dbReference type="Proteomes" id="UP000321436"/>
    </source>
</evidence>
<feature type="domain" description="Protein FecR C-terminal" evidence="3">
    <location>
        <begin position="290"/>
        <end position="356"/>
    </location>
</feature>
<keyword evidence="1" id="KW-1133">Transmembrane helix</keyword>
<feature type="domain" description="FecR protein" evidence="2">
    <location>
        <begin position="156"/>
        <end position="246"/>
    </location>
</feature>
<dbReference type="RefSeq" id="WP_146863744.1">
    <property type="nucleotide sequence ID" value="NZ_BKAU01000003.1"/>
</dbReference>
<gene>
    <name evidence="4" type="ORF">CCY01nite_31100</name>
</gene>
<dbReference type="Pfam" id="PF16344">
    <property type="entry name" value="FecR_C"/>
    <property type="match status" value="1"/>
</dbReference>
<reference evidence="4 5" key="1">
    <citation type="submission" date="2019-07" db="EMBL/GenBank/DDBJ databases">
        <title>Whole genome shotgun sequence of Chitinophaga cymbidii NBRC 109752.</title>
        <authorList>
            <person name="Hosoyama A."/>
            <person name="Uohara A."/>
            <person name="Ohji S."/>
            <person name="Ichikawa N."/>
        </authorList>
    </citation>
    <scope>NUCLEOTIDE SEQUENCE [LARGE SCALE GENOMIC DNA]</scope>
    <source>
        <strain evidence="4 5">NBRC 109752</strain>
    </source>
</reference>
<keyword evidence="1" id="KW-0472">Membrane</keyword>
<dbReference type="PIRSF" id="PIRSF018266">
    <property type="entry name" value="FecR"/>
    <property type="match status" value="1"/>
</dbReference>
<evidence type="ECO:0000259" key="3">
    <source>
        <dbReference type="Pfam" id="PF16344"/>
    </source>
</evidence>
<dbReference type="Gene3D" id="3.55.50.30">
    <property type="match status" value="1"/>
</dbReference>
<evidence type="ECO:0000259" key="2">
    <source>
        <dbReference type="Pfam" id="PF04773"/>
    </source>
</evidence>
<sequence length="360" mass="39704">MSQRNEQPSGEKDPLEPDVRQIVQAAGNEALAPEEKAVLWERIEYSISEEKPVYRRLWWKVAAAVVVLAAAGWWMLREKPAAENGVLAFARQQQPVADTSTETRLVLGNNRQVTLSGASASLTYGQNGTRVMVNEEQQYEQGAGSDIQYNTLIVPYGRRAKIIMEDGTEVWLNAGSRMVYPVVFNGKSREVFLEGEAYFDVAQQADQPFFVFTNELKTSVLGTAFNISAYADDAEQTVVLVQGSVKVNANAGDAEQLLTPGYKAGYSVAGRGISKEHVNILAYTAWKDGRLVFTRAPLPDILKKLSRYFNILITTETNSKSTFSGDLDLADDISTVLDAVSVSTGLKYERTTDGIILKKK</sequence>
<dbReference type="InterPro" id="IPR006860">
    <property type="entry name" value="FecR"/>
</dbReference>
<dbReference type="AlphaFoldDB" id="A0A512RMF5"/>
<keyword evidence="1" id="KW-0812">Transmembrane</keyword>
<dbReference type="EMBL" id="BKAU01000003">
    <property type="protein sequence ID" value="GEP96850.1"/>
    <property type="molecule type" value="Genomic_DNA"/>
</dbReference>
<evidence type="ECO:0000256" key="1">
    <source>
        <dbReference type="SAM" id="Phobius"/>
    </source>
</evidence>
<dbReference type="OrthoDB" id="1452822at2"/>
<comment type="caution">
    <text evidence="4">The sequence shown here is derived from an EMBL/GenBank/DDBJ whole genome shotgun (WGS) entry which is preliminary data.</text>
</comment>
<evidence type="ECO:0000313" key="4">
    <source>
        <dbReference type="EMBL" id="GEP96850.1"/>
    </source>
</evidence>
<name>A0A512RMF5_9BACT</name>
<organism evidence="4 5">
    <name type="scientific">Chitinophaga cymbidii</name>
    <dbReference type="NCBI Taxonomy" id="1096750"/>
    <lineage>
        <taxon>Bacteria</taxon>
        <taxon>Pseudomonadati</taxon>
        <taxon>Bacteroidota</taxon>
        <taxon>Chitinophagia</taxon>
        <taxon>Chitinophagales</taxon>
        <taxon>Chitinophagaceae</taxon>
        <taxon>Chitinophaga</taxon>
    </lineage>
</organism>
<dbReference type="Pfam" id="PF04773">
    <property type="entry name" value="FecR"/>
    <property type="match status" value="1"/>
</dbReference>
<dbReference type="Proteomes" id="UP000321436">
    <property type="component" value="Unassembled WGS sequence"/>
</dbReference>
<proteinExistence type="predicted"/>
<feature type="transmembrane region" description="Helical" evidence="1">
    <location>
        <begin position="57"/>
        <end position="76"/>
    </location>
</feature>